<keyword evidence="4" id="KW-1003">Cell membrane</keyword>
<evidence type="ECO:0000256" key="6">
    <source>
        <dbReference type="ARBA" id="ARBA00022989"/>
    </source>
</evidence>
<accession>A0A926D839</accession>
<evidence type="ECO:0000313" key="10">
    <source>
        <dbReference type="Proteomes" id="UP000651482"/>
    </source>
</evidence>
<dbReference type="GO" id="GO:1903785">
    <property type="term" value="P:L-valine transmembrane transport"/>
    <property type="evidence" value="ECO:0007669"/>
    <property type="project" value="TreeGrafter"/>
</dbReference>
<evidence type="ECO:0000256" key="3">
    <source>
        <dbReference type="ARBA" id="ARBA00022448"/>
    </source>
</evidence>
<reference evidence="9" key="1">
    <citation type="submission" date="2020-08" db="EMBL/GenBank/DDBJ databases">
        <title>Genome public.</title>
        <authorList>
            <person name="Liu C."/>
            <person name="Sun Q."/>
        </authorList>
    </citation>
    <scope>NUCLEOTIDE SEQUENCE</scope>
    <source>
        <strain evidence="9">NSJ-40</strain>
    </source>
</reference>
<keyword evidence="3" id="KW-0813">Transport</keyword>
<evidence type="ECO:0000256" key="5">
    <source>
        <dbReference type="ARBA" id="ARBA00022692"/>
    </source>
</evidence>
<feature type="transmembrane region" description="Helical" evidence="8">
    <location>
        <begin position="160"/>
        <end position="182"/>
    </location>
</feature>
<dbReference type="Proteomes" id="UP000651482">
    <property type="component" value="Unassembled WGS sequence"/>
</dbReference>
<proteinExistence type="inferred from homology"/>
<keyword evidence="5 8" id="KW-0812">Transmembrane</keyword>
<protein>
    <submittedName>
        <fullName evidence="9">AzlC family ABC transporter permease</fullName>
    </submittedName>
</protein>
<comment type="similarity">
    <text evidence="2">Belongs to the AzlC family.</text>
</comment>
<evidence type="ECO:0000256" key="8">
    <source>
        <dbReference type="SAM" id="Phobius"/>
    </source>
</evidence>
<comment type="subcellular location">
    <subcellularLocation>
        <location evidence="1">Cell membrane</location>
        <topology evidence="1">Multi-pass membrane protein</topology>
    </subcellularLocation>
</comment>
<keyword evidence="6 8" id="KW-1133">Transmembrane helix</keyword>
<feature type="transmembrane region" description="Helical" evidence="8">
    <location>
        <begin position="46"/>
        <end position="68"/>
    </location>
</feature>
<evidence type="ECO:0000313" key="9">
    <source>
        <dbReference type="EMBL" id="MBC8533483.1"/>
    </source>
</evidence>
<dbReference type="Pfam" id="PF03591">
    <property type="entry name" value="AzlC"/>
    <property type="match status" value="1"/>
</dbReference>
<dbReference type="InterPro" id="IPR011606">
    <property type="entry name" value="Brnchd-chn_aa_trnsp_permease"/>
</dbReference>
<keyword evidence="10" id="KW-1185">Reference proteome</keyword>
<name>A0A926D839_9FIRM</name>
<sequence>MPETPQKFDRPGRKPGFAKGSVHQVAKKVETSRLERQAFQTGLRDGLPICLGYLPVSFAFGMQAAQYGLPVWVPLLISMTNLTSAGQFAGLSILVAGGGYLELAVTTFVINLRYMLMSLSLSQKVSEKMRLSTRCAVAFGVTDEVFAIASQRKEPLDGRYMAGLILTPYLGWSVGTLLGATATSLLPVTVQSALGIMIYGMFLAIIIPPARKSRAVLLAVLIAAAVSCVFRYTPFLQGVSAGWTIIIASVLAAGICAFAMPIADKPAEADSETNGEAVE</sequence>
<evidence type="ECO:0000256" key="1">
    <source>
        <dbReference type="ARBA" id="ARBA00004651"/>
    </source>
</evidence>
<evidence type="ECO:0000256" key="2">
    <source>
        <dbReference type="ARBA" id="ARBA00010735"/>
    </source>
</evidence>
<dbReference type="EMBL" id="JACRSN010000006">
    <property type="protein sequence ID" value="MBC8533483.1"/>
    <property type="molecule type" value="Genomic_DNA"/>
</dbReference>
<comment type="caution">
    <text evidence="9">The sequence shown here is derived from an EMBL/GenBank/DDBJ whole genome shotgun (WGS) entry which is preliminary data.</text>
</comment>
<dbReference type="GO" id="GO:0005886">
    <property type="term" value="C:plasma membrane"/>
    <property type="evidence" value="ECO:0007669"/>
    <property type="project" value="UniProtKB-SubCell"/>
</dbReference>
<evidence type="ECO:0000256" key="4">
    <source>
        <dbReference type="ARBA" id="ARBA00022475"/>
    </source>
</evidence>
<dbReference type="PANTHER" id="PTHR34979:SF1">
    <property type="entry name" value="INNER MEMBRANE PROTEIN YGAZ"/>
    <property type="match status" value="1"/>
</dbReference>
<feature type="transmembrane region" description="Helical" evidence="8">
    <location>
        <begin position="241"/>
        <end position="263"/>
    </location>
</feature>
<organism evidence="9 10">
    <name type="scientific">Yeguia hominis</name>
    <dbReference type="NCBI Taxonomy" id="2763662"/>
    <lineage>
        <taxon>Bacteria</taxon>
        <taxon>Bacillati</taxon>
        <taxon>Bacillota</taxon>
        <taxon>Clostridia</taxon>
        <taxon>Eubacteriales</taxon>
        <taxon>Yeguiaceae</taxon>
        <taxon>Yeguia</taxon>
    </lineage>
</organism>
<dbReference type="AlphaFoldDB" id="A0A926D839"/>
<evidence type="ECO:0000256" key="7">
    <source>
        <dbReference type="ARBA" id="ARBA00023136"/>
    </source>
</evidence>
<feature type="transmembrane region" description="Helical" evidence="8">
    <location>
        <begin position="88"/>
        <end position="112"/>
    </location>
</feature>
<feature type="transmembrane region" description="Helical" evidence="8">
    <location>
        <begin position="188"/>
        <end position="208"/>
    </location>
</feature>
<gene>
    <name evidence="9" type="ORF">IAG03_05590</name>
</gene>
<dbReference type="PANTHER" id="PTHR34979">
    <property type="entry name" value="INNER MEMBRANE PROTEIN YGAZ"/>
    <property type="match status" value="1"/>
</dbReference>
<feature type="transmembrane region" description="Helical" evidence="8">
    <location>
        <begin position="215"/>
        <end position="235"/>
    </location>
</feature>
<keyword evidence="7 8" id="KW-0472">Membrane</keyword>